<dbReference type="SUPFAM" id="SSF53756">
    <property type="entry name" value="UDP-Glycosyltransferase/glycogen phosphorylase"/>
    <property type="match status" value="1"/>
</dbReference>
<evidence type="ECO:0000313" key="6">
    <source>
        <dbReference type="Proteomes" id="UP000188145"/>
    </source>
</evidence>
<keyword evidence="1" id="KW-0328">Glycosyltransferase</keyword>
<dbReference type="OrthoDB" id="8878585at2"/>
<keyword evidence="6" id="KW-1185">Reference proteome</keyword>
<feature type="domain" description="Glycosyltransferase subfamily 4-like N-terminal" evidence="4">
    <location>
        <begin position="16"/>
        <end position="179"/>
    </location>
</feature>
<evidence type="ECO:0000256" key="2">
    <source>
        <dbReference type="ARBA" id="ARBA00022679"/>
    </source>
</evidence>
<proteinExistence type="predicted"/>
<dbReference type="RefSeq" id="WP_077684635.1">
    <property type="nucleotide sequence ID" value="NZ_CP019606.1"/>
</dbReference>
<evidence type="ECO:0000259" key="4">
    <source>
        <dbReference type="Pfam" id="PF13439"/>
    </source>
</evidence>
<evidence type="ECO:0008006" key="7">
    <source>
        <dbReference type="Google" id="ProtNLM"/>
    </source>
</evidence>
<dbReference type="Gene3D" id="3.40.50.2000">
    <property type="entry name" value="Glycogen Phosphorylase B"/>
    <property type="match status" value="2"/>
</dbReference>
<evidence type="ECO:0000256" key="1">
    <source>
        <dbReference type="ARBA" id="ARBA00022676"/>
    </source>
</evidence>
<sequence length="379" mass="40270">MSATVLIANPGADLYGSDRMALESARAFVDAGFRVVVTVTRPGPLIAQLTDAGATVIELPVPVVRRGLLSPRGLLTLARQTVTSWGPMWRLVRRYSPEVIVVNTVTAPLWFAVGRLAGCRVVCHVHEAEAMTSRVLQAALYLPLLACTSVIANSAVTLEVLRAASPAVARRATIVRNAVVGPSVEARARSGPAPPVPRVLFVGRLSHRKGPHVVLEAARILRERGREVSVDLVGSVFPGNEGYESSLRDQVRDSGLSERVSFHGFQADIWGFLERADLVVVPSVLDESFGNTAVEAALGARPLIVSKIPGLMEATESVTSRVVVPPGDAGAVADGVERVLDGWEDYAPMAAVDASRVARLFSRARYGRDLVAAVGLDGA</sequence>
<dbReference type="EMBL" id="CP019606">
    <property type="protein sequence ID" value="AQP46312.1"/>
    <property type="molecule type" value="Genomic_DNA"/>
</dbReference>
<keyword evidence="2" id="KW-0808">Transferase</keyword>
<reference evidence="6" key="1">
    <citation type="submission" date="2017-02" db="EMBL/GenBank/DDBJ databases">
        <title>Tessaracoccus aquaemaris sp. nov., isolated from the intestine of a Korean rockfish, Sebastes schlegelii, in a marine aquaculture pond.</title>
        <authorList>
            <person name="Tak E.J."/>
            <person name="Bae J.-W."/>
        </authorList>
    </citation>
    <scope>NUCLEOTIDE SEQUENCE [LARGE SCALE GENOMIC DNA]</scope>
    <source>
        <strain evidence="6">NSG39</strain>
    </source>
</reference>
<evidence type="ECO:0000313" key="5">
    <source>
        <dbReference type="EMBL" id="AQP46312.1"/>
    </source>
</evidence>
<dbReference type="Pfam" id="PF13439">
    <property type="entry name" value="Glyco_transf_4"/>
    <property type="match status" value="1"/>
</dbReference>
<organism evidence="5 6">
    <name type="scientific">Tessaracoccus aquimaris</name>
    <dbReference type="NCBI Taxonomy" id="1332264"/>
    <lineage>
        <taxon>Bacteria</taxon>
        <taxon>Bacillati</taxon>
        <taxon>Actinomycetota</taxon>
        <taxon>Actinomycetes</taxon>
        <taxon>Propionibacteriales</taxon>
        <taxon>Propionibacteriaceae</taxon>
        <taxon>Tessaracoccus</taxon>
    </lineage>
</organism>
<dbReference type="Pfam" id="PF00534">
    <property type="entry name" value="Glycos_transf_1"/>
    <property type="match status" value="1"/>
</dbReference>
<dbReference type="GO" id="GO:0016757">
    <property type="term" value="F:glycosyltransferase activity"/>
    <property type="evidence" value="ECO:0007669"/>
    <property type="project" value="UniProtKB-KW"/>
</dbReference>
<dbReference type="InterPro" id="IPR001296">
    <property type="entry name" value="Glyco_trans_1"/>
</dbReference>
<dbReference type="STRING" id="1332264.BW730_00720"/>
<dbReference type="PANTHER" id="PTHR12526">
    <property type="entry name" value="GLYCOSYLTRANSFERASE"/>
    <property type="match status" value="1"/>
</dbReference>
<dbReference type="KEGG" id="tes:BW730_00720"/>
<dbReference type="Proteomes" id="UP000188145">
    <property type="component" value="Chromosome"/>
</dbReference>
<protein>
    <recommendedName>
        <fullName evidence="7">D-inositol 3-phosphate glycosyltransferase</fullName>
    </recommendedName>
</protein>
<evidence type="ECO:0000259" key="3">
    <source>
        <dbReference type="Pfam" id="PF00534"/>
    </source>
</evidence>
<dbReference type="AlphaFoldDB" id="A0A1Q2CJM7"/>
<accession>A0A1Q2CJM7</accession>
<name>A0A1Q2CJM7_9ACTN</name>
<dbReference type="InterPro" id="IPR028098">
    <property type="entry name" value="Glyco_trans_4-like_N"/>
</dbReference>
<feature type="domain" description="Glycosyl transferase family 1" evidence="3">
    <location>
        <begin position="188"/>
        <end position="347"/>
    </location>
</feature>
<gene>
    <name evidence="5" type="ORF">BW730_00720</name>
</gene>